<proteinExistence type="predicted"/>
<dbReference type="InterPro" id="IPR044730">
    <property type="entry name" value="RNase_H-like_dom_plant"/>
</dbReference>
<keyword evidence="3" id="KW-1185">Reference proteome</keyword>
<name>A0AAD9XRD3_9ROSI</name>
<evidence type="ECO:0000313" key="2">
    <source>
        <dbReference type="EMBL" id="KAK2664369.1"/>
    </source>
</evidence>
<dbReference type="InterPro" id="IPR012337">
    <property type="entry name" value="RNaseH-like_sf"/>
</dbReference>
<comment type="caution">
    <text evidence="2">The sequence shown here is derived from an EMBL/GenBank/DDBJ whole genome shotgun (WGS) entry which is preliminary data.</text>
</comment>
<organism evidence="2 3">
    <name type="scientific">Dipteronia dyeriana</name>
    <dbReference type="NCBI Taxonomy" id="168575"/>
    <lineage>
        <taxon>Eukaryota</taxon>
        <taxon>Viridiplantae</taxon>
        <taxon>Streptophyta</taxon>
        <taxon>Embryophyta</taxon>
        <taxon>Tracheophyta</taxon>
        <taxon>Spermatophyta</taxon>
        <taxon>Magnoliopsida</taxon>
        <taxon>eudicotyledons</taxon>
        <taxon>Gunneridae</taxon>
        <taxon>Pentapetalae</taxon>
        <taxon>rosids</taxon>
        <taxon>malvids</taxon>
        <taxon>Sapindales</taxon>
        <taxon>Sapindaceae</taxon>
        <taxon>Hippocastanoideae</taxon>
        <taxon>Acereae</taxon>
        <taxon>Dipteronia</taxon>
    </lineage>
</organism>
<dbReference type="Proteomes" id="UP001280121">
    <property type="component" value="Unassembled WGS sequence"/>
</dbReference>
<accession>A0AAD9XRD3</accession>
<dbReference type="SUPFAM" id="SSF53098">
    <property type="entry name" value="Ribonuclease H-like"/>
    <property type="match status" value="1"/>
</dbReference>
<dbReference type="CDD" id="cd06222">
    <property type="entry name" value="RNase_H_like"/>
    <property type="match status" value="1"/>
</dbReference>
<dbReference type="GO" id="GO:0003676">
    <property type="term" value="F:nucleic acid binding"/>
    <property type="evidence" value="ECO:0007669"/>
    <property type="project" value="InterPro"/>
</dbReference>
<dbReference type="PANTHER" id="PTHR47074:SF75">
    <property type="entry name" value="RNASE H TYPE-1 DOMAIN-CONTAINING PROTEIN"/>
    <property type="match status" value="1"/>
</dbReference>
<evidence type="ECO:0000313" key="3">
    <source>
        <dbReference type="Proteomes" id="UP001280121"/>
    </source>
</evidence>
<sequence length="206" mass="22738">MNRGSFIFVLHHRGGPCAPGGDSGDKGGAPADYQPSFRVSSITVFWAVWFFRNQATFEDDKIVFADALSLLWHSVGEADSLQSGTMKNSVDELQILQRLHVSGRPPKAPHILEVNWRPTPSGCIKVNTDEAAFGSLGCAGVFRTCMGFVKGCFAIPLGVCFAFKVELVAAVYTIDYAWTFGWRRLWLESDSTCVVDILRSRSRKVL</sequence>
<dbReference type="Pfam" id="PF13456">
    <property type="entry name" value="RVT_3"/>
    <property type="match status" value="1"/>
</dbReference>
<protein>
    <recommendedName>
        <fullName evidence="1">RNase H type-1 domain-containing protein</fullName>
    </recommendedName>
</protein>
<dbReference type="InterPro" id="IPR052929">
    <property type="entry name" value="RNase_H-like_EbsB-rel"/>
</dbReference>
<dbReference type="InterPro" id="IPR002156">
    <property type="entry name" value="RNaseH_domain"/>
</dbReference>
<dbReference type="InterPro" id="IPR036397">
    <property type="entry name" value="RNaseH_sf"/>
</dbReference>
<dbReference type="EMBL" id="JANJYI010000001">
    <property type="protein sequence ID" value="KAK2664369.1"/>
    <property type="molecule type" value="Genomic_DNA"/>
</dbReference>
<reference evidence="2" key="1">
    <citation type="journal article" date="2023" name="Plant J.">
        <title>Genome sequences and population genomics provide insights into the demographic history, inbreeding, and mutation load of two 'living fossil' tree species of Dipteronia.</title>
        <authorList>
            <person name="Feng Y."/>
            <person name="Comes H.P."/>
            <person name="Chen J."/>
            <person name="Zhu S."/>
            <person name="Lu R."/>
            <person name="Zhang X."/>
            <person name="Li P."/>
            <person name="Qiu J."/>
            <person name="Olsen K.M."/>
            <person name="Qiu Y."/>
        </authorList>
    </citation>
    <scope>NUCLEOTIDE SEQUENCE</scope>
    <source>
        <strain evidence="2">KIB01</strain>
    </source>
</reference>
<dbReference type="Gene3D" id="3.30.420.10">
    <property type="entry name" value="Ribonuclease H-like superfamily/Ribonuclease H"/>
    <property type="match status" value="1"/>
</dbReference>
<evidence type="ECO:0000259" key="1">
    <source>
        <dbReference type="Pfam" id="PF13456"/>
    </source>
</evidence>
<dbReference type="GO" id="GO:0004523">
    <property type="term" value="F:RNA-DNA hybrid ribonuclease activity"/>
    <property type="evidence" value="ECO:0007669"/>
    <property type="project" value="InterPro"/>
</dbReference>
<feature type="domain" description="RNase H type-1" evidence="1">
    <location>
        <begin position="137"/>
        <end position="203"/>
    </location>
</feature>
<gene>
    <name evidence="2" type="ORF">Ddye_002943</name>
</gene>
<dbReference type="PANTHER" id="PTHR47074">
    <property type="entry name" value="BNAC02G40300D PROTEIN"/>
    <property type="match status" value="1"/>
</dbReference>
<dbReference type="AlphaFoldDB" id="A0AAD9XRD3"/>